<evidence type="ECO:0000313" key="8">
    <source>
        <dbReference type="EMBL" id="KAF5878069.1"/>
    </source>
</evidence>
<dbReference type="InterPro" id="IPR001128">
    <property type="entry name" value="Cyt_P450"/>
</dbReference>
<dbReference type="InterPro" id="IPR036396">
    <property type="entry name" value="Cyt_P450_sf"/>
</dbReference>
<dbReference type="GO" id="GO:0005506">
    <property type="term" value="F:iron ion binding"/>
    <property type="evidence" value="ECO:0007669"/>
    <property type="project" value="InterPro"/>
</dbReference>
<dbReference type="InterPro" id="IPR050121">
    <property type="entry name" value="Cytochrome_P450_monoxygenase"/>
</dbReference>
<dbReference type="RefSeq" id="XP_037197014.1">
    <property type="nucleotide sequence ID" value="XM_037330681.1"/>
</dbReference>
<sequence length="138" mass="16101">MLRVLKISSLTPFRTNNSQVTCQISHFAAARNPRYFTDPLEYRPQRWLPSKHPKYEDKHQNDDPKAFLPFNQEPRMCSASAIAWTQMKLYLAKVLWTCDIEAGPGQELSFDRGFSVCTMWNKLQFWVGFVPVKSKEGR</sequence>
<reference evidence="8 9" key="1">
    <citation type="journal article" date="2020" name="Phytopathology">
        <title>A high-quality genome resource of Botrytis fragariae, a new and rapidly spreading fungal pathogen causing strawberry gray mold in the U.S.A.</title>
        <authorList>
            <person name="Wu Y."/>
            <person name="Saski C.A."/>
            <person name="Schnabel G."/>
            <person name="Xiao S."/>
            <person name="Hu M."/>
        </authorList>
    </citation>
    <scope>NUCLEOTIDE SEQUENCE [LARGE SCALE GENOMIC DNA]</scope>
    <source>
        <strain evidence="8 9">BVB16</strain>
    </source>
</reference>
<dbReference type="OrthoDB" id="1470350at2759"/>
<dbReference type="Proteomes" id="UP000531561">
    <property type="component" value="Unassembled WGS sequence"/>
</dbReference>
<dbReference type="EMBL" id="JABFCT010000002">
    <property type="protein sequence ID" value="KAF5878069.1"/>
    <property type="molecule type" value="Genomic_DNA"/>
</dbReference>
<dbReference type="GO" id="GO:0004497">
    <property type="term" value="F:monooxygenase activity"/>
    <property type="evidence" value="ECO:0007669"/>
    <property type="project" value="InterPro"/>
</dbReference>
<dbReference type="AlphaFoldDB" id="A0A8H6EMZ5"/>
<keyword evidence="6" id="KW-0843">Virulence</keyword>
<evidence type="ECO:0000256" key="2">
    <source>
        <dbReference type="ARBA" id="ARBA00010617"/>
    </source>
</evidence>
<dbReference type="GO" id="GO:0020037">
    <property type="term" value="F:heme binding"/>
    <property type="evidence" value="ECO:0007669"/>
    <property type="project" value="InterPro"/>
</dbReference>
<comment type="cofactor">
    <cofactor evidence="1 7">
        <name>heme</name>
        <dbReference type="ChEBI" id="CHEBI:30413"/>
    </cofactor>
</comment>
<dbReference type="Pfam" id="PF00067">
    <property type="entry name" value="p450"/>
    <property type="match status" value="1"/>
</dbReference>
<dbReference type="PANTHER" id="PTHR24305">
    <property type="entry name" value="CYTOCHROME P450"/>
    <property type="match status" value="1"/>
</dbReference>
<evidence type="ECO:0000256" key="5">
    <source>
        <dbReference type="ARBA" id="ARBA00023004"/>
    </source>
</evidence>
<feature type="binding site" description="axial binding residue" evidence="7">
    <location>
        <position position="77"/>
    </location>
    <ligand>
        <name>heme</name>
        <dbReference type="ChEBI" id="CHEBI:30413"/>
    </ligand>
    <ligandPart>
        <name>Fe</name>
        <dbReference type="ChEBI" id="CHEBI:18248"/>
    </ligandPart>
</feature>
<proteinExistence type="inferred from homology"/>
<evidence type="ECO:0000256" key="6">
    <source>
        <dbReference type="ARBA" id="ARBA00023026"/>
    </source>
</evidence>
<keyword evidence="3 7" id="KW-0349">Heme</keyword>
<comment type="caution">
    <text evidence="8">The sequence shown here is derived from an EMBL/GenBank/DDBJ whole genome shotgun (WGS) entry which is preliminary data.</text>
</comment>
<organism evidence="8 9">
    <name type="scientific">Botrytis fragariae</name>
    <dbReference type="NCBI Taxonomy" id="1964551"/>
    <lineage>
        <taxon>Eukaryota</taxon>
        <taxon>Fungi</taxon>
        <taxon>Dikarya</taxon>
        <taxon>Ascomycota</taxon>
        <taxon>Pezizomycotina</taxon>
        <taxon>Leotiomycetes</taxon>
        <taxon>Helotiales</taxon>
        <taxon>Sclerotiniaceae</taxon>
        <taxon>Botrytis</taxon>
    </lineage>
</organism>
<dbReference type="Gene3D" id="1.10.630.10">
    <property type="entry name" value="Cytochrome P450"/>
    <property type="match status" value="1"/>
</dbReference>
<evidence type="ECO:0000256" key="3">
    <source>
        <dbReference type="ARBA" id="ARBA00022617"/>
    </source>
</evidence>
<keyword evidence="9" id="KW-1185">Reference proteome</keyword>
<dbReference type="PRINTS" id="PR00463">
    <property type="entry name" value="EP450I"/>
</dbReference>
<dbReference type="PANTHER" id="PTHR24305:SF210">
    <property type="entry name" value="CYTOCHROME P450 MONOOXYGENASE ASQL-RELATED"/>
    <property type="match status" value="1"/>
</dbReference>
<keyword evidence="4 7" id="KW-0479">Metal-binding</keyword>
<dbReference type="GO" id="GO:0016705">
    <property type="term" value="F:oxidoreductase activity, acting on paired donors, with incorporation or reduction of molecular oxygen"/>
    <property type="evidence" value="ECO:0007669"/>
    <property type="project" value="InterPro"/>
</dbReference>
<keyword evidence="5 7" id="KW-0408">Iron</keyword>
<evidence type="ECO:0000256" key="7">
    <source>
        <dbReference type="PIRSR" id="PIRSR602401-1"/>
    </source>
</evidence>
<evidence type="ECO:0000256" key="1">
    <source>
        <dbReference type="ARBA" id="ARBA00001971"/>
    </source>
</evidence>
<accession>A0A8H6EMZ5</accession>
<evidence type="ECO:0000313" key="9">
    <source>
        <dbReference type="Proteomes" id="UP000531561"/>
    </source>
</evidence>
<evidence type="ECO:0000256" key="4">
    <source>
        <dbReference type="ARBA" id="ARBA00022723"/>
    </source>
</evidence>
<dbReference type="InterPro" id="IPR002401">
    <property type="entry name" value="Cyt_P450_E_grp-I"/>
</dbReference>
<dbReference type="SUPFAM" id="SSF48264">
    <property type="entry name" value="Cytochrome P450"/>
    <property type="match status" value="1"/>
</dbReference>
<comment type="similarity">
    <text evidence="2">Belongs to the cytochrome P450 family.</text>
</comment>
<dbReference type="GeneID" id="59254373"/>
<protein>
    <submittedName>
        <fullName evidence="8">Putative nucleoside protein</fullName>
    </submittedName>
</protein>
<gene>
    <name evidence="8" type="ORF">Bfra_000236</name>
</gene>
<name>A0A8H6EMZ5_9HELO</name>